<accession>A0A917DJL8</accession>
<dbReference type="GO" id="GO:0003677">
    <property type="term" value="F:DNA binding"/>
    <property type="evidence" value="ECO:0007669"/>
    <property type="project" value="InterPro"/>
</dbReference>
<evidence type="ECO:0000259" key="1">
    <source>
        <dbReference type="Pfam" id="PF18367"/>
    </source>
</evidence>
<evidence type="ECO:0000313" key="3">
    <source>
        <dbReference type="EMBL" id="GGD42326.1"/>
    </source>
</evidence>
<reference evidence="3" key="2">
    <citation type="submission" date="2020-09" db="EMBL/GenBank/DDBJ databases">
        <authorList>
            <person name="Sun Q."/>
            <person name="Zhou Y."/>
        </authorList>
    </citation>
    <scope>NUCLEOTIDE SEQUENCE</scope>
    <source>
        <strain evidence="3">CGMCC 1.15152</strain>
    </source>
</reference>
<dbReference type="AlphaFoldDB" id="A0A917DJL8"/>
<evidence type="ECO:0000313" key="4">
    <source>
        <dbReference type="Proteomes" id="UP000633205"/>
    </source>
</evidence>
<feature type="domain" description="DNA-binding protein Rv2175c wHTH" evidence="2">
    <location>
        <begin position="8"/>
        <end position="55"/>
    </location>
</feature>
<proteinExistence type="predicted"/>
<dbReference type="Proteomes" id="UP000633205">
    <property type="component" value="Unassembled WGS sequence"/>
</dbReference>
<feature type="domain" description="Rv2175c C-terminal" evidence="1">
    <location>
        <begin position="62"/>
        <end position="116"/>
    </location>
</feature>
<dbReference type="Pfam" id="PF18367">
    <property type="entry name" value="Rv2175c_C"/>
    <property type="match status" value="1"/>
</dbReference>
<dbReference type="Pfam" id="PF21531">
    <property type="entry name" value="Rv2175c_wHTH"/>
    <property type="match status" value="1"/>
</dbReference>
<comment type="caution">
    <text evidence="3">The sequence shown here is derived from an EMBL/GenBank/DDBJ whole genome shotgun (WGS) entry which is preliminary data.</text>
</comment>
<dbReference type="InterPro" id="IPR041098">
    <property type="entry name" value="Rv2175c_C"/>
</dbReference>
<protein>
    <submittedName>
        <fullName evidence="3">Transcriptional regulator</fullName>
    </submittedName>
</protein>
<name>A0A917DJL8_9MICO</name>
<dbReference type="EMBL" id="BMHO01000001">
    <property type="protein sequence ID" value="GGD42326.1"/>
    <property type="molecule type" value="Genomic_DNA"/>
</dbReference>
<keyword evidence="4" id="KW-1185">Reference proteome</keyword>
<sequence length="116" mass="12673">MVTDETPAAETMWLTLPDVAALLGETPGRVSRMIDDRAFVAVRRDGVRVVPSAFFLGDRAIPSLRGTIILMQDAGFEDEEIVDWLFVSHPELGNAPIASLRAGRKAEVRRIAQALA</sequence>
<dbReference type="InterPro" id="IPR048576">
    <property type="entry name" value="Rv2175c_wHTH"/>
</dbReference>
<reference evidence="3" key="1">
    <citation type="journal article" date="2014" name="Int. J. Syst. Evol. Microbiol.">
        <title>Complete genome sequence of Corynebacterium casei LMG S-19264T (=DSM 44701T), isolated from a smear-ripened cheese.</title>
        <authorList>
            <consortium name="US DOE Joint Genome Institute (JGI-PGF)"/>
            <person name="Walter F."/>
            <person name="Albersmeier A."/>
            <person name="Kalinowski J."/>
            <person name="Ruckert C."/>
        </authorList>
    </citation>
    <scope>NUCLEOTIDE SEQUENCE</scope>
    <source>
        <strain evidence="3">CGMCC 1.15152</strain>
    </source>
</reference>
<organism evidence="3 4">
    <name type="scientific">Microbacterium faecale</name>
    <dbReference type="NCBI Taxonomy" id="1804630"/>
    <lineage>
        <taxon>Bacteria</taxon>
        <taxon>Bacillati</taxon>
        <taxon>Actinomycetota</taxon>
        <taxon>Actinomycetes</taxon>
        <taxon>Micrococcales</taxon>
        <taxon>Microbacteriaceae</taxon>
        <taxon>Microbacterium</taxon>
    </lineage>
</organism>
<evidence type="ECO:0000259" key="2">
    <source>
        <dbReference type="Pfam" id="PF21531"/>
    </source>
</evidence>
<gene>
    <name evidence="3" type="ORF">GCM10010915_24290</name>
</gene>